<proteinExistence type="inferred from homology"/>
<dbReference type="Gene3D" id="3.40.50.720">
    <property type="entry name" value="NAD(P)-binding Rossmann-like Domain"/>
    <property type="match status" value="1"/>
</dbReference>
<dbReference type="EMBL" id="JH767574">
    <property type="protein sequence ID" value="EON65517.1"/>
    <property type="molecule type" value="Genomic_DNA"/>
</dbReference>
<dbReference type="InterPro" id="IPR051164">
    <property type="entry name" value="NmrA-like_oxidored"/>
</dbReference>
<dbReference type="RefSeq" id="XP_007780834.1">
    <property type="nucleotide sequence ID" value="XM_007782644.1"/>
</dbReference>
<dbReference type="GO" id="GO:0005634">
    <property type="term" value="C:nucleus"/>
    <property type="evidence" value="ECO:0007669"/>
    <property type="project" value="TreeGrafter"/>
</dbReference>
<dbReference type="OrthoDB" id="3358371at2759"/>
<evidence type="ECO:0000313" key="5">
    <source>
        <dbReference type="Proteomes" id="UP000016924"/>
    </source>
</evidence>
<dbReference type="AlphaFoldDB" id="R7YUD7"/>
<dbReference type="HOGENOM" id="CLU_007383_8_6_1"/>
<evidence type="ECO:0000259" key="3">
    <source>
        <dbReference type="Pfam" id="PF05368"/>
    </source>
</evidence>
<name>R7YUD7_CONA1</name>
<dbReference type="PANTHER" id="PTHR42748">
    <property type="entry name" value="NITROGEN METABOLITE REPRESSION PROTEIN NMRA FAMILY MEMBER"/>
    <property type="match status" value="1"/>
</dbReference>
<comment type="similarity">
    <text evidence="1">Belongs to the NmrA-type oxidoreductase family.</text>
</comment>
<dbReference type="eggNOG" id="ENOG502SHS9">
    <property type="taxonomic scope" value="Eukaryota"/>
</dbReference>
<dbReference type="SUPFAM" id="SSF51735">
    <property type="entry name" value="NAD(P)-binding Rossmann-fold domains"/>
    <property type="match status" value="1"/>
</dbReference>
<dbReference type="Pfam" id="PF05368">
    <property type="entry name" value="NmrA"/>
    <property type="match status" value="1"/>
</dbReference>
<organism evidence="4 5">
    <name type="scientific">Coniosporium apollinis (strain CBS 100218)</name>
    <name type="common">Rock-inhabiting black yeast</name>
    <dbReference type="NCBI Taxonomy" id="1168221"/>
    <lineage>
        <taxon>Eukaryota</taxon>
        <taxon>Fungi</taxon>
        <taxon>Dikarya</taxon>
        <taxon>Ascomycota</taxon>
        <taxon>Pezizomycotina</taxon>
        <taxon>Dothideomycetes</taxon>
        <taxon>Dothideomycetes incertae sedis</taxon>
        <taxon>Coniosporium</taxon>
    </lineage>
</organism>
<dbReference type="STRING" id="1168221.R7YUD7"/>
<dbReference type="CDD" id="cd05251">
    <property type="entry name" value="NmrA_like_SDR_a"/>
    <property type="match status" value="1"/>
</dbReference>
<accession>R7YUD7</accession>
<protein>
    <recommendedName>
        <fullName evidence="3">NmrA-like domain-containing protein</fullName>
    </recommendedName>
</protein>
<evidence type="ECO:0000256" key="1">
    <source>
        <dbReference type="ARBA" id="ARBA00006328"/>
    </source>
</evidence>
<dbReference type="InterPro" id="IPR008030">
    <property type="entry name" value="NmrA-like"/>
</dbReference>
<reference evidence="5" key="1">
    <citation type="submission" date="2012-06" db="EMBL/GenBank/DDBJ databases">
        <title>The genome sequence of Coniosporium apollinis CBS 100218.</title>
        <authorList>
            <consortium name="The Broad Institute Genome Sequencing Platform"/>
            <person name="Cuomo C."/>
            <person name="Gorbushina A."/>
            <person name="Noack S."/>
            <person name="Walker B."/>
            <person name="Young S.K."/>
            <person name="Zeng Q."/>
            <person name="Gargeya S."/>
            <person name="Fitzgerald M."/>
            <person name="Haas B."/>
            <person name="Abouelleil A."/>
            <person name="Alvarado L."/>
            <person name="Arachchi H.M."/>
            <person name="Berlin A.M."/>
            <person name="Chapman S.B."/>
            <person name="Goldberg J."/>
            <person name="Griggs A."/>
            <person name="Gujja S."/>
            <person name="Hansen M."/>
            <person name="Howarth C."/>
            <person name="Imamovic A."/>
            <person name="Larimer J."/>
            <person name="McCowan C."/>
            <person name="Montmayeur A."/>
            <person name="Murphy C."/>
            <person name="Neiman D."/>
            <person name="Pearson M."/>
            <person name="Priest M."/>
            <person name="Roberts A."/>
            <person name="Saif S."/>
            <person name="Shea T."/>
            <person name="Sisk P."/>
            <person name="Sykes S."/>
            <person name="Wortman J."/>
            <person name="Nusbaum C."/>
            <person name="Birren B."/>
        </authorList>
    </citation>
    <scope>NUCLEOTIDE SEQUENCE [LARGE SCALE GENOMIC DNA]</scope>
    <source>
        <strain evidence="5">CBS 100218</strain>
    </source>
</reference>
<keyword evidence="2" id="KW-0521">NADP</keyword>
<evidence type="ECO:0000256" key="2">
    <source>
        <dbReference type="ARBA" id="ARBA00022857"/>
    </source>
</evidence>
<dbReference type="Gene3D" id="3.90.25.10">
    <property type="entry name" value="UDP-galactose 4-epimerase, domain 1"/>
    <property type="match status" value="1"/>
</dbReference>
<feature type="domain" description="NmrA-like" evidence="3">
    <location>
        <begin position="1"/>
        <end position="321"/>
    </location>
</feature>
<keyword evidence="5" id="KW-1185">Reference proteome</keyword>
<gene>
    <name evidence="4" type="ORF">W97_04755</name>
</gene>
<dbReference type="Proteomes" id="UP000016924">
    <property type="component" value="Unassembled WGS sequence"/>
</dbReference>
<dbReference type="GeneID" id="19902066"/>
<dbReference type="InterPro" id="IPR036291">
    <property type="entry name" value="NAD(P)-bd_dom_sf"/>
</dbReference>
<dbReference type="PANTHER" id="PTHR42748:SF26">
    <property type="entry name" value="NMRA-LIKE DOMAIN-CONTAINING PROTEIN"/>
    <property type="match status" value="1"/>
</dbReference>
<evidence type="ECO:0000313" key="4">
    <source>
        <dbReference type="EMBL" id="EON65517.1"/>
    </source>
</evidence>
<sequence>MSKTIVITGVTGAQGGSVARTFLQLPGWRVRGITRNPSGAAAKTLASDGVEIVQGDLDDRKSLISAFQGATVIFSNTDFFTHIFHAMSPDANLPAGKTPNKYAFEREVEQGLNISDAAEDSSVLKTLERFVFSSLSDAQKLSGGKYKTVYHFDSKAETVRLMRERCLSVAARMSTVQPGHYTTNWRQFLKLAPQKQADGSFLMSRTAPPDFRMPFVVVDRDMGAFVKALVDMPPGRDLLAVSEYMTFPEFAEVWGRVHGVKTTYKQISNEELFEGVPLGFMEEIRDSFDFIHEFSFTGGDTNVLEPSQLDFKIPVTSMEEYIRSEDWSPVLNA</sequence>
<dbReference type="OMA" id="HHPPGTD"/>